<evidence type="ECO:0000256" key="2">
    <source>
        <dbReference type="ARBA" id="ARBA00023043"/>
    </source>
</evidence>
<evidence type="ECO:0000313" key="6">
    <source>
        <dbReference type="Proteomes" id="UP001159405"/>
    </source>
</evidence>
<comment type="caution">
    <text evidence="5">The sequence shown here is derived from an EMBL/GenBank/DDBJ whole genome shotgun (WGS) entry which is preliminary data.</text>
</comment>
<organism evidence="5 6">
    <name type="scientific">Porites lobata</name>
    <dbReference type="NCBI Taxonomy" id="104759"/>
    <lineage>
        <taxon>Eukaryota</taxon>
        <taxon>Metazoa</taxon>
        <taxon>Cnidaria</taxon>
        <taxon>Anthozoa</taxon>
        <taxon>Hexacorallia</taxon>
        <taxon>Scleractinia</taxon>
        <taxon>Fungiina</taxon>
        <taxon>Poritidae</taxon>
        <taxon>Porites</taxon>
    </lineage>
</organism>
<dbReference type="InterPro" id="IPR036770">
    <property type="entry name" value="Ankyrin_rpt-contain_sf"/>
</dbReference>
<dbReference type="InterPro" id="IPR002110">
    <property type="entry name" value="Ankyrin_rpt"/>
</dbReference>
<feature type="region of interest" description="Disordered" evidence="4">
    <location>
        <begin position="334"/>
        <end position="356"/>
    </location>
</feature>
<proteinExistence type="predicted"/>
<reference evidence="5 6" key="1">
    <citation type="submission" date="2022-05" db="EMBL/GenBank/DDBJ databases">
        <authorList>
            <consortium name="Genoscope - CEA"/>
            <person name="William W."/>
        </authorList>
    </citation>
    <scope>NUCLEOTIDE SEQUENCE [LARGE SCALE GENOMIC DNA]</scope>
</reference>
<dbReference type="Pfam" id="PF12796">
    <property type="entry name" value="Ank_2"/>
    <property type="match status" value="2"/>
</dbReference>
<dbReference type="SMART" id="SM00248">
    <property type="entry name" value="ANK"/>
    <property type="match status" value="5"/>
</dbReference>
<dbReference type="EMBL" id="CALNXK010000026">
    <property type="protein sequence ID" value="CAH3113653.1"/>
    <property type="molecule type" value="Genomic_DNA"/>
</dbReference>
<dbReference type="SUPFAM" id="SSF48403">
    <property type="entry name" value="Ankyrin repeat"/>
    <property type="match status" value="1"/>
</dbReference>
<keyword evidence="2 3" id="KW-0040">ANK repeat</keyword>
<gene>
    <name evidence="5" type="ORF">PLOB_00022261</name>
</gene>
<evidence type="ECO:0000256" key="3">
    <source>
        <dbReference type="PROSITE-ProRule" id="PRU00023"/>
    </source>
</evidence>
<feature type="repeat" description="ANK" evidence="3">
    <location>
        <begin position="53"/>
        <end position="85"/>
    </location>
</feature>
<evidence type="ECO:0000256" key="4">
    <source>
        <dbReference type="SAM" id="MobiDB-lite"/>
    </source>
</evidence>
<dbReference type="PROSITE" id="PS50297">
    <property type="entry name" value="ANK_REP_REGION"/>
    <property type="match status" value="2"/>
</dbReference>
<dbReference type="InterPro" id="IPR051637">
    <property type="entry name" value="Ank_repeat_dom-contain_49"/>
</dbReference>
<dbReference type="Gene3D" id="1.25.40.20">
    <property type="entry name" value="Ankyrin repeat-containing domain"/>
    <property type="match status" value="3"/>
</dbReference>
<evidence type="ECO:0000313" key="5">
    <source>
        <dbReference type="EMBL" id="CAH3113653.1"/>
    </source>
</evidence>
<sequence>MSEREEKLWNEFLQAIRDCNEHTVGEILVETRNLNLGGGKTKFLTRKITTTQGKLAVLHLAVKNGAERIIKLLFENGVNVNATSQPHKFTALHMAVEQDNNGIIQLLLSRKEINVDACDEYGHTPLKLAAEKGNQQTVKWLIEKEADITKADSVDNTAIHVAADKGHYGVLQLLLSSEAFAKNPGIIGKQNKDKNTPLHLAVARECQNCVALLLCYGAVSSLELENRHNETPKQIAKGNKVITELLENPSKARQRLIKLPTPDVQVVGKGGSVEADGTEHVLIPQPTDASHSLGLPHVMYLTASQITFRNEFKTDVREGGFAAIGPQSEVRVGQSSAVTTRVQPQRPSTGESSYSINMSGGNASVGDYSVINVGTTTPRTPSTAESIEAPFGFRRVKLVQTPRLLAQEVLQKVKMSLITL</sequence>
<protein>
    <submittedName>
        <fullName evidence="5">Uncharacterized protein</fullName>
    </submittedName>
</protein>
<dbReference type="PANTHER" id="PTHR24180:SF45">
    <property type="entry name" value="POLY [ADP-RIBOSE] POLYMERASE TANKYRASE"/>
    <property type="match status" value="1"/>
</dbReference>
<name>A0ABN8NLE6_9CNID</name>
<accession>A0ABN8NLE6</accession>
<evidence type="ECO:0000256" key="1">
    <source>
        <dbReference type="ARBA" id="ARBA00022737"/>
    </source>
</evidence>
<dbReference type="PANTHER" id="PTHR24180">
    <property type="entry name" value="CYCLIN-DEPENDENT KINASE INHIBITOR 2C-RELATED"/>
    <property type="match status" value="1"/>
</dbReference>
<keyword evidence="6" id="KW-1185">Reference proteome</keyword>
<dbReference type="Proteomes" id="UP001159405">
    <property type="component" value="Unassembled WGS sequence"/>
</dbReference>
<dbReference type="PROSITE" id="PS50088">
    <property type="entry name" value="ANK_REPEAT"/>
    <property type="match status" value="2"/>
</dbReference>
<feature type="repeat" description="ANK" evidence="3">
    <location>
        <begin position="121"/>
        <end position="153"/>
    </location>
</feature>
<keyword evidence="1" id="KW-0677">Repeat</keyword>